<feature type="transmembrane region" description="Helical" evidence="4">
    <location>
        <begin position="311"/>
        <end position="338"/>
    </location>
</feature>
<dbReference type="SUPFAM" id="SSF53448">
    <property type="entry name" value="Nucleotide-diphospho-sugar transferases"/>
    <property type="match status" value="1"/>
</dbReference>
<proteinExistence type="inferred from homology"/>
<dbReference type="CDD" id="cd06423">
    <property type="entry name" value="CESA_like"/>
    <property type="match status" value="1"/>
</dbReference>
<accession>A0A917HAC2</accession>
<dbReference type="EMBL" id="BMHY01000005">
    <property type="protein sequence ID" value="GGG72704.1"/>
    <property type="molecule type" value="Genomic_DNA"/>
</dbReference>
<dbReference type="PANTHER" id="PTHR43630:SF1">
    <property type="entry name" value="POLY-BETA-1,6-N-ACETYL-D-GLUCOSAMINE SYNTHASE"/>
    <property type="match status" value="1"/>
</dbReference>
<name>A0A917HAC2_9BACL</name>
<comment type="caution">
    <text evidence="5">The sequence shown here is derived from an EMBL/GenBank/DDBJ whole genome shotgun (WGS) entry which is preliminary data.</text>
</comment>
<keyword evidence="3 5" id="KW-0808">Transferase</keyword>
<dbReference type="PANTHER" id="PTHR43630">
    <property type="entry name" value="POLY-BETA-1,6-N-ACETYL-D-GLUCOSAMINE SYNTHASE"/>
    <property type="match status" value="1"/>
</dbReference>
<keyword evidence="4" id="KW-1133">Transmembrane helix</keyword>
<evidence type="ECO:0000313" key="5">
    <source>
        <dbReference type="EMBL" id="GGG72704.1"/>
    </source>
</evidence>
<feature type="transmembrane region" description="Helical" evidence="4">
    <location>
        <begin position="12"/>
        <end position="37"/>
    </location>
</feature>
<keyword evidence="4" id="KW-0812">Transmembrane</keyword>
<keyword evidence="6" id="KW-1185">Reference proteome</keyword>
<feature type="transmembrane region" description="Helical" evidence="4">
    <location>
        <begin position="358"/>
        <end position="381"/>
    </location>
</feature>
<evidence type="ECO:0000256" key="1">
    <source>
        <dbReference type="ARBA" id="ARBA00006739"/>
    </source>
</evidence>
<dbReference type="AlphaFoldDB" id="A0A917HAC2"/>
<dbReference type="Gene3D" id="3.90.550.10">
    <property type="entry name" value="Spore Coat Polysaccharide Biosynthesis Protein SpsA, Chain A"/>
    <property type="match status" value="1"/>
</dbReference>
<keyword evidence="2" id="KW-0328">Glycosyltransferase</keyword>
<keyword evidence="4" id="KW-0472">Membrane</keyword>
<organism evidence="5 6">
    <name type="scientific">Paenibacillus radicis</name>
    <name type="common">ex Gao et al. 2016</name>
    <dbReference type="NCBI Taxonomy" id="1737354"/>
    <lineage>
        <taxon>Bacteria</taxon>
        <taxon>Bacillati</taxon>
        <taxon>Bacillota</taxon>
        <taxon>Bacilli</taxon>
        <taxon>Bacillales</taxon>
        <taxon>Paenibacillaceae</taxon>
        <taxon>Paenibacillus</taxon>
    </lineage>
</organism>
<evidence type="ECO:0000256" key="4">
    <source>
        <dbReference type="SAM" id="Phobius"/>
    </source>
</evidence>
<reference evidence="5 6" key="1">
    <citation type="journal article" date="2014" name="Int. J. Syst. Evol. Microbiol.">
        <title>Complete genome sequence of Corynebacterium casei LMG S-19264T (=DSM 44701T), isolated from a smear-ripened cheese.</title>
        <authorList>
            <consortium name="US DOE Joint Genome Institute (JGI-PGF)"/>
            <person name="Walter F."/>
            <person name="Albersmeier A."/>
            <person name="Kalinowski J."/>
            <person name="Ruckert C."/>
        </authorList>
    </citation>
    <scope>NUCLEOTIDE SEQUENCE [LARGE SCALE GENOMIC DNA]</scope>
    <source>
        <strain evidence="5 6">CGMCC 1.15286</strain>
    </source>
</reference>
<sequence>MIGENLMSDFLLLFSVVSIWIAVFESIVIMAGAIKFIRRHNRKPLMIPREMDDYPTVTVMVPAHNEELVIVQTVERILFLNYPAHKVQLIVIADNCTDRTAEKLKALKSKPAYRDRDFHILERKGTGGKSGALNDAFKQAKGEWICIYDADAAPEKNALAFLVQKAMEKPDRYGAVFGRNKARNRSQNFLTKCINLELVTIQRVHHTGLWELFKIGTIPGTNFIVKSELIREIGGWDEEAITEDTAISFEILTRGQLIALAPQAEAYQQEPEKLSIYMKQRQRWSKGNFHVVIENIHHLFNRSSWRIKLHVLYYAVSYFWFMIAIIISDIIFLTNIGYYIASLFNPSVVMPFNFGDDIYVYLMIAWALMYYIYVLQINLALATDIGQSTISNFIISVVSYFTYSQLFLIISIRAFYSLVTDKILGRKSKWYKTQRFG</sequence>
<feature type="transmembrane region" description="Helical" evidence="4">
    <location>
        <begin position="393"/>
        <end position="416"/>
    </location>
</feature>
<evidence type="ECO:0000256" key="2">
    <source>
        <dbReference type="ARBA" id="ARBA00022676"/>
    </source>
</evidence>
<gene>
    <name evidence="5" type="ORF">GCM10010918_30760</name>
</gene>
<evidence type="ECO:0000313" key="6">
    <source>
        <dbReference type="Proteomes" id="UP000600247"/>
    </source>
</evidence>
<comment type="similarity">
    <text evidence="1">Belongs to the glycosyltransferase 2 family.</text>
</comment>
<dbReference type="Pfam" id="PF13641">
    <property type="entry name" value="Glyco_tranf_2_3"/>
    <property type="match status" value="1"/>
</dbReference>
<dbReference type="GO" id="GO:0016757">
    <property type="term" value="F:glycosyltransferase activity"/>
    <property type="evidence" value="ECO:0007669"/>
    <property type="project" value="UniProtKB-KW"/>
</dbReference>
<evidence type="ECO:0000256" key="3">
    <source>
        <dbReference type="ARBA" id="ARBA00022679"/>
    </source>
</evidence>
<dbReference type="InterPro" id="IPR029044">
    <property type="entry name" value="Nucleotide-diphossugar_trans"/>
</dbReference>
<protein>
    <submittedName>
        <fullName evidence="5">Glycosyl transferase</fullName>
    </submittedName>
</protein>
<dbReference type="Proteomes" id="UP000600247">
    <property type="component" value="Unassembled WGS sequence"/>
</dbReference>